<evidence type="ECO:0000313" key="2">
    <source>
        <dbReference type="Proteomes" id="UP000887572"/>
    </source>
</evidence>
<dbReference type="WBParaSite" id="Gr19_v10_g14858.t1">
    <property type="protein sequence ID" value="Gr19_v10_g14858.t1"/>
    <property type="gene ID" value="Gr19_v10_g14858"/>
</dbReference>
<feature type="compositionally biased region" description="Basic residues" evidence="1">
    <location>
        <begin position="126"/>
        <end position="149"/>
    </location>
</feature>
<dbReference type="AlphaFoldDB" id="A0A914H7A8"/>
<dbReference type="Proteomes" id="UP000887572">
    <property type="component" value="Unplaced"/>
</dbReference>
<sequence length="220" mass="24532">MYRGLTAASDTGDINLDAVRHDLDKARGERANPSTKNVHYSQQLRRYLQMRKENADRPTKVELTKGISVLLKRGGEDGDGEVVGTPPAPPPPPSPPPPDKHTRRHPNPQDNSPSPHDNGPPPRPPRPPRPRKTTSSRRRIGRLQQRRQTRHDVQRPPLPQDVAAAAAAPLPESDEDDDYMLESGYRLPAPSQYYGDLPVLPDNANEIEEMDTVQQIAKEN</sequence>
<name>A0A914H7A8_GLORO</name>
<feature type="compositionally biased region" description="Low complexity" evidence="1">
    <location>
        <begin position="160"/>
        <end position="171"/>
    </location>
</feature>
<feature type="compositionally biased region" description="Basic and acidic residues" evidence="1">
    <location>
        <begin position="51"/>
        <end position="63"/>
    </location>
</feature>
<accession>A0A914H7A8</accession>
<reference evidence="3 4" key="1">
    <citation type="submission" date="2022-11" db="UniProtKB">
        <authorList>
            <consortium name="WormBaseParasite"/>
        </authorList>
    </citation>
    <scope>IDENTIFICATION</scope>
</reference>
<organism evidence="2 4">
    <name type="scientific">Globodera rostochiensis</name>
    <name type="common">Golden nematode worm</name>
    <name type="synonym">Heterodera rostochiensis</name>
    <dbReference type="NCBI Taxonomy" id="31243"/>
    <lineage>
        <taxon>Eukaryota</taxon>
        <taxon>Metazoa</taxon>
        <taxon>Ecdysozoa</taxon>
        <taxon>Nematoda</taxon>
        <taxon>Chromadorea</taxon>
        <taxon>Rhabditida</taxon>
        <taxon>Tylenchina</taxon>
        <taxon>Tylenchomorpha</taxon>
        <taxon>Tylenchoidea</taxon>
        <taxon>Heteroderidae</taxon>
        <taxon>Heteroderinae</taxon>
        <taxon>Globodera</taxon>
    </lineage>
</organism>
<evidence type="ECO:0000256" key="1">
    <source>
        <dbReference type="SAM" id="MobiDB-lite"/>
    </source>
</evidence>
<evidence type="ECO:0000313" key="4">
    <source>
        <dbReference type="WBParaSite" id="Gr19_v10_g14864.t1"/>
    </source>
</evidence>
<feature type="region of interest" description="Disordered" evidence="1">
    <location>
        <begin position="51"/>
        <end position="182"/>
    </location>
</feature>
<feature type="compositionally biased region" description="Pro residues" evidence="1">
    <location>
        <begin position="86"/>
        <end position="97"/>
    </location>
</feature>
<evidence type="ECO:0000313" key="3">
    <source>
        <dbReference type="WBParaSite" id="Gr19_v10_g14858.t1"/>
    </source>
</evidence>
<protein>
    <submittedName>
        <fullName evidence="3 4">Uncharacterized protein</fullName>
    </submittedName>
</protein>
<keyword evidence="2" id="KW-1185">Reference proteome</keyword>
<dbReference type="WBParaSite" id="Gr19_v10_g14864.t1">
    <property type="protein sequence ID" value="Gr19_v10_g14864.t1"/>
    <property type="gene ID" value="Gr19_v10_g14864"/>
</dbReference>
<proteinExistence type="predicted"/>